<dbReference type="SUPFAM" id="SSF116734">
    <property type="entry name" value="DNA methylase specificity domain"/>
    <property type="match status" value="2"/>
</dbReference>
<evidence type="ECO:0000256" key="1">
    <source>
        <dbReference type="ARBA" id="ARBA00010923"/>
    </source>
</evidence>
<evidence type="ECO:0000259" key="4">
    <source>
        <dbReference type="Pfam" id="PF01420"/>
    </source>
</evidence>
<keyword evidence="3" id="KW-0238">DNA-binding</keyword>
<dbReference type="Proteomes" id="UP001501170">
    <property type="component" value="Unassembled WGS sequence"/>
</dbReference>
<reference evidence="5 6" key="1">
    <citation type="journal article" date="2019" name="Int. J. Syst. Evol. Microbiol.">
        <title>The Global Catalogue of Microorganisms (GCM) 10K type strain sequencing project: providing services to taxonomists for standard genome sequencing and annotation.</title>
        <authorList>
            <consortium name="The Broad Institute Genomics Platform"/>
            <consortium name="The Broad Institute Genome Sequencing Center for Infectious Disease"/>
            <person name="Wu L."/>
            <person name="Ma J."/>
        </authorList>
    </citation>
    <scope>NUCLEOTIDE SEQUENCE [LARGE SCALE GENOMIC DNA]</scope>
    <source>
        <strain evidence="5 6">JCM 16227</strain>
    </source>
</reference>
<evidence type="ECO:0000256" key="3">
    <source>
        <dbReference type="ARBA" id="ARBA00023125"/>
    </source>
</evidence>
<proteinExistence type="inferred from homology"/>
<dbReference type="RefSeq" id="WP_346077689.1">
    <property type="nucleotide sequence ID" value="NZ_BAAARB010000033.1"/>
</dbReference>
<dbReference type="Gene3D" id="3.90.220.20">
    <property type="entry name" value="DNA methylase specificity domains"/>
    <property type="match status" value="2"/>
</dbReference>
<organism evidence="5 6">
    <name type="scientific">Gordonia cholesterolivorans</name>
    <dbReference type="NCBI Taxonomy" id="559625"/>
    <lineage>
        <taxon>Bacteria</taxon>
        <taxon>Bacillati</taxon>
        <taxon>Actinomycetota</taxon>
        <taxon>Actinomycetes</taxon>
        <taxon>Mycobacteriales</taxon>
        <taxon>Gordoniaceae</taxon>
        <taxon>Gordonia</taxon>
    </lineage>
</organism>
<dbReference type="Pfam" id="PF01420">
    <property type="entry name" value="Methylase_S"/>
    <property type="match status" value="1"/>
</dbReference>
<keyword evidence="2" id="KW-0680">Restriction system</keyword>
<keyword evidence="6" id="KW-1185">Reference proteome</keyword>
<protein>
    <recommendedName>
        <fullName evidence="4">Type I restriction modification DNA specificity domain-containing protein</fullName>
    </recommendedName>
</protein>
<dbReference type="PANTHER" id="PTHR30408:SF12">
    <property type="entry name" value="TYPE I RESTRICTION ENZYME MJAVIII SPECIFICITY SUBUNIT"/>
    <property type="match status" value="1"/>
</dbReference>
<feature type="domain" description="Type I restriction modification DNA specificity" evidence="4">
    <location>
        <begin position="5"/>
        <end position="181"/>
    </location>
</feature>
<dbReference type="Gene3D" id="1.10.287.1120">
    <property type="entry name" value="Bipartite methylase S protein"/>
    <property type="match status" value="1"/>
</dbReference>
<comment type="caution">
    <text evidence="5">The sequence shown here is derived from an EMBL/GenBank/DDBJ whole genome shotgun (WGS) entry which is preliminary data.</text>
</comment>
<dbReference type="InterPro" id="IPR052021">
    <property type="entry name" value="Type-I_RS_S_subunit"/>
</dbReference>
<evidence type="ECO:0000313" key="6">
    <source>
        <dbReference type="Proteomes" id="UP001501170"/>
    </source>
</evidence>
<comment type="similarity">
    <text evidence="1">Belongs to the type-I restriction system S methylase family.</text>
</comment>
<dbReference type="EMBL" id="BAAARB010000033">
    <property type="protein sequence ID" value="GAA2393471.1"/>
    <property type="molecule type" value="Genomic_DNA"/>
</dbReference>
<dbReference type="InterPro" id="IPR000055">
    <property type="entry name" value="Restrct_endonuc_typeI_TRD"/>
</dbReference>
<gene>
    <name evidence="5" type="ORF">GCM10009855_36340</name>
</gene>
<accession>A0ABN3I2L6</accession>
<evidence type="ECO:0000313" key="5">
    <source>
        <dbReference type="EMBL" id="GAA2393471.1"/>
    </source>
</evidence>
<evidence type="ECO:0000256" key="2">
    <source>
        <dbReference type="ARBA" id="ARBA00022747"/>
    </source>
</evidence>
<name>A0ABN3I2L6_9ACTN</name>
<sequence length="416" mass="45433">MSSTVRLREVGSTYGGLTGKTKADFGRGDARFVTFLEVINSTRLSGRALEQVQVKKGERQNSVKRGDVLFNGSSETPEEVALSAVVDFDPNISTFLNSFCFGFRLRPDAAVDSTYLAYFFRSTAGRSLVSSLAQGATRYNIAKTKFLDVELALPSIERQREIVEWLKDADDLIATLERLIAKKHAIKQGMMQQLLTGRTRLPGFTGEWADIRLGDHVSYVKTVALSRAQLDTKSPLKYLHYGDIHTRSSVILDGASEEMPRASAKLAARAGLLQCGDLVFADASEDPAGVGKSVEIVSTPNTGVVPGLHTIAARFDKSVLADGFKAYLQFIPSFRDQLLRLAAGTKVLATTRSYISSITLILPGVAEQKAIAEALHDSEREIEALRVRLSKAQSMKTGMMQQLLTGRTRLPVEAAL</sequence>
<dbReference type="PANTHER" id="PTHR30408">
    <property type="entry name" value="TYPE-1 RESTRICTION ENZYME ECOKI SPECIFICITY PROTEIN"/>
    <property type="match status" value="1"/>
</dbReference>
<dbReference type="InterPro" id="IPR044946">
    <property type="entry name" value="Restrct_endonuc_typeI_TRD_sf"/>
</dbReference>